<evidence type="ECO:0000256" key="3">
    <source>
        <dbReference type="ARBA" id="ARBA00005189"/>
    </source>
</evidence>
<organism evidence="13 14">
    <name type="scientific">Clunio marinus</name>
    <dbReference type="NCBI Taxonomy" id="568069"/>
    <lineage>
        <taxon>Eukaryota</taxon>
        <taxon>Metazoa</taxon>
        <taxon>Ecdysozoa</taxon>
        <taxon>Arthropoda</taxon>
        <taxon>Hexapoda</taxon>
        <taxon>Insecta</taxon>
        <taxon>Pterygota</taxon>
        <taxon>Neoptera</taxon>
        <taxon>Endopterygota</taxon>
        <taxon>Diptera</taxon>
        <taxon>Nematocera</taxon>
        <taxon>Chironomoidea</taxon>
        <taxon>Chironomidae</taxon>
        <taxon>Clunio</taxon>
    </lineage>
</organism>
<keyword evidence="12" id="KW-0444">Lipid biosynthesis</keyword>
<evidence type="ECO:0000313" key="13">
    <source>
        <dbReference type="EMBL" id="CRK87839.1"/>
    </source>
</evidence>
<name>A0A1J1HIH2_9DIPT</name>
<evidence type="ECO:0000256" key="5">
    <source>
        <dbReference type="ARBA" id="ARBA00022679"/>
    </source>
</evidence>
<evidence type="ECO:0000256" key="8">
    <source>
        <dbReference type="ARBA" id="ARBA00022989"/>
    </source>
</evidence>
<evidence type="ECO:0000256" key="7">
    <source>
        <dbReference type="ARBA" id="ARBA00022824"/>
    </source>
</evidence>
<feature type="transmembrane region" description="Helical" evidence="12">
    <location>
        <begin position="78"/>
        <end position="97"/>
    </location>
</feature>
<dbReference type="EC" id="2.7.8.29" evidence="12"/>
<dbReference type="STRING" id="568069.A0A1J1HIH2"/>
<comment type="pathway">
    <text evidence="2 12">Phospholipid metabolism; phosphatidylserine biosynthesis.</text>
</comment>
<evidence type="ECO:0000256" key="11">
    <source>
        <dbReference type="ARBA" id="ARBA00023264"/>
    </source>
</evidence>
<evidence type="ECO:0000256" key="2">
    <source>
        <dbReference type="ARBA" id="ARBA00004916"/>
    </source>
</evidence>
<dbReference type="UniPathway" id="UPA00948"/>
<evidence type="ECO:0000256" key="9">
    <source>
        <dbReference type="ARBA" id="ARBA00023098"/>
    </source>
</evidence>
<keyword evidence="10 12" id="KW-0472">Membrane</keyword>
<feature type="transmembrane region" description="Helical" evidence="12">
    <location>
        <begin position="362"/>
        <end position="380"/>
    </location>
</feature>
<dbReference type="OrthoDB" id="10265393at2759"/>
<keyword evidence="12" id="KW-0594">Phospholipid biosynthesis</keyword>
<evidence type="ECO:0000256" key="10">
    <source>
        <dbReference type="ARBA" id="ARBA00023136"/>
    </source>
</evidence>
<evidence type="ECO:0000256" key="12">
    <source>
        <dbReference type="RuleBase" id="RU368094"/>
    </source>
</evidence>
<sequence>MTEQRGVRSRSEDPVISSNMNTNSTGMKSFQAMNERAVEDMTLNFFYRPHTITLLLCSIFAAMYFAFIRNESKIEDNIWAGIVCVIFFFCVVSVLTFPNGPFTRPHPAIWRMIFGMSVLYLMFLLFLMFQNYSTIMGVFYWFYPDLRDFHINMDKEYGVNCSDITWKKFYEHVDVFALAHFLGWTFKGILIRHSGILWCISIMWEITEVQFAHLLPNFIECWWDALILDVLLCNGLGIWVGLKICKIMEMREYKWVGIRDISTTSGKLKRAVLQFTPESWTAVRWMDPKCTYMRFLAVCQLVIFWQVTELNTFFLKHIFEMPPAHPIVIIRLVLIGLFTAPSVRQYYIYATDTSCKRMGTQCWVYCAIMFCEGILCIKNGKELFSQTHTAKVIQWLLIQAVLSIIFVSGCVLWHKYFQKPKQQGFDESPKKKKSS</sequence>
<dbReference type="InterPro" id="IPR004277">
    <property type="entry name" value="PSS"/>
</dbReference>
<evidence type="ECO:0000256" key="6">
    <source>
        <dbReference type="ARBA" id="ARBA00022692"/>
    </source>
</evidence>
<feature type="transmembrane region" description="Helical" evidence="12">
    <location>
        <begin position="222"/>
        <end position="242"/>
    </location>
</feature>
<keyword evidence="7 12" id="KW-0256">Endoplasmic reticulum</keyword>
<feature type="transmembrane region" description="Helical" evidence="12">
    <location>
        <begin position="45"/>
        <end position="66"/>
    </location>
</feature>
<dbReference type="EMBL" id="CVRI01000006">
    <property type="protein sequence ID" value="CRK87839.1"/>
    <property type="molecule type" value="Genomic_DNA"/>
</dbReference>
<dbReference type="AlphaFoldDB" id="A0A1J1HIH2"/>
<dbReference type="GO" id="GO:0106245">
    <property type="term" value="F:L-serine-phosphatidylethanolamine phosphatidyltransferase activity"/>
    <property type="evidence" value="ECO:0007669"/>
    <property type="project" value="UniProtKB-UniRule"/>
</dbReference>
<evidence type="ECO:0000256" key="1">
    <source>
        <dbReference type="ARBA" id="ARBA00004477"/>
    </source>
</evidence>
<comment type="catalytic activity">
    <reaction evidence="12">
        <text>a 1,2-diacyl-sn-glycero-3-phosphoethanolamine + L-serine = a 1,2-diacyl-sn-glycero-3-phospho-L-serine + ethanolamine</text>
        <dbReference type="Rhea" id="RHEA:27606"/>
        <dbReference type="ChEBI" id="CHEBI:33384"/>
        <dbReference type="ChEBI" id="CHEBI:57262"/>
        <dbReference type="ChEBI" id="CHEBI:57603"/>
        <dbReference type="ChEBI" id="CHEBI:64612"/>
        <dbReference type="EC" id="2.7.8.29"/>
    </reaction>
</comment>
<feature type="transmembrane region" description="Helical" evidence="12">
    <location>
        <begin position="392"/>
        <end position="413"/>
    </location>
</feature>
<comment type="similarity">
    <text evidence="4 12">Belongs to the phosphatidyl serine synthase family.</text>
</comment>
<accession>A0A1J1HIH2</accession>
<feature type="transmembrane region" description="Helical" evidence="12">
    <location>
        <begin position="291"/>
        <end position="308"/>
    </location>
</feature>
<comment type="pathway">
    <text evidence="3">Lipid metabolism.</text>
</comment>
<dbReference type="GO" id="GO:0006659">
    <property type="term" value="P:phosphatidylserine biosynthetic process"/>
    <property type="evidence" value="ECO:0007669"/>
    <property type="project" value="UniProtKB-UniRule"/>
</dbReference>
<dbReference type="Pfam" id="PF03034">
    <property type="entry name" value="PSS"/>
    <property type="match status" value="1"/>
</dbReference>
<comment type="subcellular location">
    <subcellularLocation>
        <location evidence="1 12">Endoplasmic reticulum membrane</location>
        <topology evidence="1 12">Multi-pass membrane protein</topology>
    </subcellularLocation>
</comment>
<keyword evidence="9 12" id="KW-0443">Lipid metabolism</keyword>
<keyword evidence="5 12" id="KW-0808">Transferase</keyword>
<comment type="function">
    <text evidence="12">Catalyzes a base-exchange reaction in which the polar head group of phosphatidylethanolamine (PE) is replaced by L-serine.</text>
</comment>
<reference evidence="13 14" key="1">
    <citation type="submission" date="2015-04" db="EMBL/GenBank/DDBJ databases">
        <authorList>
            <person name="Syromyatnikov M.Y."/>
            <person name="Popov V.N."/>
        </authorList>
    </citation>
    <scope>NUCLEOTIDE SEQUENCE [LARGE SCALE GENOMIC DNA]</scope>
</reference>
<dbReference type="PANTHER" id="PTHR15362">
    <property type="entry name" value="PHOSPHATIDYLINOSITOL SYNTHASE"/>
    <property type="match status" value="1"/>
</dbReference>
<keyword evidence="8 12" id="KW-1133">Transmembrane helix</keyword>
<evidence type="ECO:0000256" key="4">
    <source>
        <dbReference type="ARBA" id="ARBA00008671"/>
    </source>
</evidence>
<keyword evidence="6 12" id="KW-0812">Transmembrane</keyword>
<keyword evidence="14" id="KW-1185">Reference proteome</keyword>
<proteinExistence type="inferred from homology"/>
<feature type="transmembrane region" description="Helical" evidence="12">
    <location>
        <begin position="328"/>
        <end position="350"/>
    </location>
</feature>
<dbReference type="Proteomes" id="UP000183832">
    <property type="component" value="Unassembled WGS sequence"/>
</dbReference>
<dbReference type="GO" id="GO:0005789">
    <property type="term" value="C:endoplasmic reticulum membrane"/>
    <property type="evidence" value="ECO:0007669"/>
    <property type="project" value="UniProtKB-SubCell"/>
</dbReference>
<gene>
    <name evidence="13" type="ORF">CLUMA_CG001627</name>
</gene>
<evidence type="ECO:0000313" key="14">
    <source>
        <dbReference type="Proteomes" id="UP000183832"/>
    </source>
</evidence>
<feature type="transmembrane region" description="Helical" evidence="12">
    <location>
        <begin position="118"/>
        <end position="143"/>
    </location>
</feature>
<protein>
    <recommendedName>
        <fullName evidence="12">Phosphatidylserine synthase</fullName>
        <ecNumber evidence="12">2.7.8.29</ecNumber>
    </recommendedName>
    <alternativeName>
        <fullName evidence="12">Serine-exchange enzyme</fullName>
    </alternativeName>
</protein>
<dbReference type="PANTHER" id="PTHR15362:SF15">
    <property type="entry name" value="PHOSPHATIDYLSERINE SYNTHASE 1"/>
    <property type="match status" value="1"/>
</dbReference>
<keyword evidence="11 12" id="KW-1208">Phospholipid metabolism</keyword>